<dbReference type="InterPro" id="IPR017853">
    <property type="entry name" value="GH"/>
</dbReference>
<dbReference type="InterPro" id="IPR009057">
    <property type="entry name" value="Homeodomain-like_sf"/>
</dbReference>
<dbReference type="Pfam" id="PF02311">
    <property type="entry name" value="AraC_binding"/>
    <property type="match status" value="1"/>
</dbReference>
<evidence type="ECO:0000256" key="1">
    <source>
        <dbReference type="ARBA" id="ARBA00008875"/>
    </source>
</evidence>
<keyword evidence="5" id="KW-0804">Transcription</keyword>
<evidence type="ECO:0000313" key="8">
    <source>
        <dbReference type="EMBL" id="SIR31022.1"/>
    </source>
</evidence>
<keyword evidence="4" id="KW-0238">DNA-binding</keyword>
<dbReference type="SUPFAM" id="SSF51215">
    <property type="entry name" value="Regulatory protein AraC"/>
    <property type="match status" value="1"/>
</dbReference>
<dbReference type="SMART" id="SM00342">
    <property type="entry name" value="HTH_ARAC"/>
    <property type="match status" value="1"/>
</dbReference>
<dbReference type="PANTHER" id="PTHR43280:SF2">
    <property type="entry name" value="HTH-TYPE TRANSCRIPTIONAL REGULATOR EXSA"/>
    <property type="match status" value="1"/>
</dbReference>
<keyword evidence="9" id="KW-1185">Reference proteome</keyword>
<dbReference type="SUPFAM" id="SSF51445">
    <property type="entry name" value="(Trans)glycosidases"/>
    <property type="match status" value="1"/>
</dbReference>
<sequence length="832" mass="97653">MDYIYESIQMNNDLPINIFLHNAQFVEDHWHDSIELLFVLKGKVDVYIEKKRFTLQEEDVLIINSNEIHRIQSDENNLLLALQIPISFIKTQFADIDEVKFLCKSFLYKPEEQEKFNEVRSLLAEMMWVYNKENFSYELKIKSLLFQLIYVLLWKFRESRTENSSRIGSKYKDRMLSIVNYIQGNYMKSLSLHEIAEQEHLSLPYLSSFFQKSMGKSFSEYVNQLRLKHALRDITYTDHSITQIAMDHGFSSPKSFHKVFKDVYKVTPNQYRKDLQTHEEHEQKPLNHYATYLDFDREYAYKALFKYLPSADHLTQGKKLAKGTVTKEIRLQLSGKSKVIKPYWREMCTISKAKEILHSEVQSHLKLAQDKIKFRYIRFHGIFDDEMMVYREDAQGNPIFNFLYVGQLIDFIRSIGLRPYIEFGFMPKDLASSEFSFFHKKSNLSKPKDLDKWRKLVEQLLLFCKNRYGEEEMKRWYFACWNEPDLLAFWEDTLEDYGEMYIQTYQAVKASCPNFQIGGPDLFSETVYQESWLDHYLDFCMTNHCIPDFISFHSYPVQTVQNPKDKLISLVHSSNDNYLGQTIHLLKDKLSAKLPQLPDVHVTEWNSTPIHRDLTNDTCYKAAYIAKNVLENIDEVQSLAYWSLTDLLEELPPAEETFHGGLGLITSSGVQKPGFYVYELLGKLGDRLLEKGTGYCLTQSSQGSYQMIVYHYCHFDRLYGLNDSLGIDALNRYHVFRDTNNLEMSFVVQGIPSGSYEVRETKVNQEHGSAYDTWLEMGAPSSIDAEEVAYLNRKAVPHQSRKTIEIQGSLDFICNLSPHEVRLYELWPVYQI</sequence>
<dbReference type="SUPFAM" id="SSF51011">
    <property type="entry name" value="Glycosyl hydrolase domain"/>
    <property type="match status" value="1"/>
</dbReference>
<evidence type="ECO:0000256" key="3">
    <source>
        <dbReference type="ARBA" id="ARBA00023015"/>
    </source>
</evidence>
<dbReference type="InterPro" id="IPR049166">
    <property type="entry name" value="GH39_cat"/>
</dbReference>
<organism evidence="8 9">
    <name type="scientific">Paenibacillus macquariensis</name>
    <dbReference type="NCBI Taxonomy" id="948756"/>
    <lineage>
        <taxon>Bacteria</taxon>
        <taxon>Bacillati</taxon>
        <taxon>Bacillota</taxon>
        <taxon>Bacilli</taxon>
        <taxon>Bacillales</taxon>
        <taxon>Paenibacillaceae</taxon>
        <taxon>Paenibacillus</taxon>
    </lineage>
</organism>
<dbReference type="EMBL" id="FTNK01000010">
    <property type="protein sequence ID" value="SIR31022.1"/>
    <property type="molecule type" value="Genomic_DNA"/>
</dbReference>
<dbReference type="Gene3D" id="1.10.10.60">
    <property type="entry name" value="Homeodomain-like"/>
    <property type="match status" value="2"/>
</dbReference>
<dbReference type="Proteomes" id="UP000186666">
    <property type="component" value="Unassembled WGS sequence"/>
</dbReference>
<name>A0ABY1K666_9BACL</name>
<dbReference type="InterPro" id="IPR018060">
    <property type="entry name" value="HTH_AraC"/>
</dbReference>
<dbReference type="InterPro" id="IPR014710">
    <property type="entry name" value="RmlC-like_jellyroll"/>
</dbReference>
<reference evidence="8 9" key="1">
    <citation type="submission" date="2017-01" db="EMBL/GenBank/DDBJ databases">
        <authorList>
            <person name="Varghese N."/>
            <person name="Submissions S."/>
        </authorList>
    </citation>
    <scope>NUCLEOTIDE SEQUENCE [LARGE SCALE GENOMIC DNA]</scope>
    <source>
        <strain evidence="8 9">ATCC 23464</strain>
    </source>
</reference>
<dbReference type="InterPro" id="IPR018062">
    <property type="entry name" value="HTH_AraC-typ_CS"/>
</dbReference>
<keyword evidence="2" id="KW-0378">Hydrolase</keyword>
<proteinExistence type="inferred from homology"/>
<keyword evidence="6" id="KW-0326">Glycosidase</keyword>
<dbReference type="RefSeq" id="WP_068580066.1">
    <property type="nucleotide sequence ID" value="NZ_FTNK01000010.1"/>
</dbReference>
<evidence type="ECO:0000259" key="7">
    <source>
        <dbReference type="PROSITE" id="PS01124"/>
    </source>
</evidence>
<feature type="domain" description="HTH araC/xylS-type" evidence="7">
    <location>
        <begin position="176"/>
        <end position="274"/>
    </location>
</feature>
<dbReference type="PROSITE" id="PS00041">
    <property type="entry name" value="HTH_ARAC_FAMILY_1"/>
    <property type="match status" value="1"/>
</dbReference>
<dbReference type="Gene3D" id="2.60.120.10">
    <property type="entry name" value="Jelly Rolls"/>
    <property type="match status" value="1"/>
</dbReference>
<dbReference type="Gene3D" id="3.20.20.80">
    <property type="entry name" value="Glycosidases"/>
    <property type="match status" value="1"/>
</dbReference>
<dbReference type="InterPro" id="IPR000514">
    <property type="entry name" value="Glyco_hydro_39"/>
</dbReference>
<evidence type="ECO:0000256" key="4">
    <source>
        <dbReference type="ARBA" id="ARBA00023125"/>
    </source>
</evidence>
<protein>
    <submittedName>
        <fullName evidence="8">Xylan 1,4-beta-xylosidase</fullName>
    </submittedName>
</protein>
<evidence type="ECO:0000256" key="5">
    <source>
        <dbReference type="ARBA" id="ARBA00023163"/>
    </source>
</evidence>
<dbReference type="PROSITE" id="PS01124">
    <property type="entry name" value="HTH_ARAC_FAMILY_2"/>
    <property type="match status" value="1"/>
</dbReference>
<dbReference type="CDD" id="cd02208">
    <property type="entry name" value="cupin_RmlC-like"/>
    <property type="match status" value="1"/>
</dbReference>
<dbReference type="PRINTS" id="PR00745">
    <property type="entry name" value="GLHYDRLASE39"/>
</dbReference>
<dbReference type="Gene3D" id="2.60.40.1500">
    <property type="entry name" value="Glycosyl hydrolase domain, family 39"/>
    <property type="match status" value="1"/>
</dbReference>
<comment type="similarity">
    <text evidence="1">Belongs to the glycosyl hydrolase 39 family.</text>
</comment>
<dbReference type="PANTHER" id="PTHR43280">
    <property type="entry name" value="ARAC-FAMILY TRANSCRIPTIONAL REGULATOR"/>
    <property type="match status" value="1"/>
</dbReference>
<gene>
    <name evidence="8" type="ORF">SAMN05421578_110172</name>
</gene>
<dbReference type="InterPro" id="IPR037923">
    <property type="entry name" value="HTH-like"/>
</dbReference>
<dbReference type="Pfam" id="PF01229">
    <property type="entry name" value="Glyco_hydro_39"/>
    <property type="match status" value="1"/>
</dbReference>
<dbReference type="InterPro" id="IPR003313">
    <property type="entry name" value="AraC-bd"/>
</dbReference>
<keyword evidence="3" id="KW-0805">Transcription regulation</keyword>
<accession>A0ABY1K666</accession>
<evidence type="ECO:0000256" key="6">
    <source>
        <dbReference type="ARBA" id="ARBA00023295"/>
    </source>
</evidence>
<dbReference type="SUPFAM" id="SSF46689">
    <property type="entry name" value="Homeodomain-like"/>
    <property type="match status" value="2"/>
</dbReference>
<dbReference type="Pfam" id="PF12833">
    <property type="entry name" value="HTH_18"/>
    <property type="match status" value="1"/>
</dbReference>
<comment type="caution">
    <text evidence="8">The sequence shown here is derived from an EMBL/GenBank/DDBJ whole genome shotgun (WGS) entry which is preliminary data.</text>
</comment>
<evidence type="ECO:0000256" key="2">
    <source>
        <dbReference type="ARBA" id="ARBA00022801"/>
    </source>
</evidence>
<evidence type="ECO:0000313" key="9">
    <source>
        <dbReference type="Proteomes" id="UP000186666"/>
    </source>
</evidence>